<gene>
    <name evidence="2" type="ORF">PFCIRM138_07950</name>
</gene>
<dbReference type="AlphaFoldDB" id="A0A068VUQ6"/>
<accession>A0A068VUQ6</accession>
<evidence type="ECO:0000313" key="2">
    <source>
        <dbReference type="EMBL" id="CEP26509.1"/>
    </source>
</evidence>
<feature type="region of interest" description="Disordered" evidence="1">
    <location>
        <begin position="1"/>
        <end position="20"/>
    </location>
</feature>
<name>A0A068VUQ6_PROFF</name>
<sequence length="20" mass="2184">MAAFRHESRVAKGEPRAGVD</sequence>
<dbReference type="EMBL" id="LM676414">
    <property type="protein sequence ID" value="CEP26509.1"/>
    <property type="molecule type" value="Genomic_DNA"/>
</dbReference>
<evidence type="ECO:0000256" key="1">
    <source>
        <dbReference type="SAM" id="MobiDB-lite"/>
    </source>
</evidence>
<protein>
    <submittedName>
        <fullName evidence="2">Uncharacterized protein</fullName>
    </submittedName>
</protein>
<proteinExistence type="predicted"/>
<reference evidence="2" key="1">
    <citation type="submission" date="2014-08" db="EMBL/GenBank/DDBJ databases">
        <authorList>
            <person name="Falentin Helene"/>
        </authorList>
    </citation>
    <scope>NUCLEOTIDE SEQUENCE</scope>
</reference>
<organism evidence="2">
    <name type="scientific">Propionibacterium freudenreichii subsp. freudenreichii</name>
    <dbReference type="NCBI Taxonomy" id="66712"/>
    <lineage>
        <taxon>Bacteria</taxon>
        <taxon>Bacillati</taxon>
        <taxon>Actinomycetota</taxon>
        <taxon>Actinomycetes</taxon>
        <taxon>Propionibacteriales</taxon>
        <taxon>Propionibacteriaceae</taxon>
        <taxon>Propionibacterium</taxon>
    </lineage>
</organism>